<dbReference type="InterPro" id="IPR056911">
    <property type="entry name" value="Phage_Znf_bind_put"/>
</dbReference>
<organism evidence="3 4">
    <name type="scientific">Cellulomonas shaoxiangyii</name>
    <dbReference type="NCBI Taxonomy" id="2566013"/>
    <lineage>
        <taxon>Bacteria</taxon>
        <taxon>Bacillati</taxon>
        <taxon>Actinomycetota</taxon>
        <taxon>Actinomycetes</taxon>
        <taxon>Micrococcales</taxon>
        <taxon>Cellulomonadaceae</taxon>
        <taxon>Cellulomonas</taxon>
    </lineage>
</organism>
<protein>
    <submittedName>
        <fullName evidence="3">Uncharacterized protein</fullName>
    </submittedName>
</protein>
<name>A0A4P7SJP0_9CELL</name>
<sequence length="274" mass="29955">MSVHILDHLIQGTDEWLEARRGIVTASVVGQLVTTTHPDATEVGCPDCGAEVYNPCVSRARKAVAAPIKSFHASRVALAQDLEPVIVLANNDTSRALTTLLAAERITGWSNPVYVNRDMERGTYEEPIAREAYAQHTGVDVAEVGFMVRAEHDWRLGYSPDGLVGDDGLIEIKSRRAKAQVATVLADAVPAGNMAQIQAGLLVSGRAWCDYVSFCGGLPLYVKRVYPDLRWFEVITAAARLFEINAAHIVATFTERTTGMPLTERTNFDLDLVF</sequence>
<dbReference type="Pfam" id="PF24623">
    <property type="entry name" value="Phage_zn_bind_8"/>
    <property type="match status" value="1"/>
</dbReference>
<dbReference type="KEGG" id="celz:E5225_06940"/>
<dbReference type="Gene3D" id="3.90.320.10">
    <property type="match status" value="1"/>
</dbReference>
<dbReference type="InterPro" id="IPR019080">
    <property type="entry name" value="YqaJ_viral_recombinase"/>
</dbReference>
<accession>A0A4P7SJP0</accession>
<keyword evidence="4" id="KW-1185">Reference proteome</keyword>
<feature type="domain" description="DNA-binding phage zinc finger" evidence="2">
    <location>
        <begin position="20"/>
        <end position="80"/>
    </location>
</feature>
<dbReference type="AlphaFoldDB" id="A0A4P7SJP0"/>
<dbReference type="InterPro" id="IPR011335">
    <property type="entry name" value="Restrct_endonuc-II-like"/>
</dbReference>
<feature type="domain" description="YqaJ viral recombinase" evidence="1">
    <location>
        <begin position="96"/>
        <end position="206"/>
    </location>
</feature>
<evidence type="ECO:0000259" key="2">
    <source>
        <dbReference type="Pfam" id="PF24623"/>
    </source>
</evidence>
<gene>
    <name evidence="3" type="ORF">E5225_06940</name>
</gene>
<dbReference type="PANTHER" id="PTHR46609:SF6">
    <property type="entry name" value="EXONUCLEASE, PHAGE-TYPE_RECB, C-TERMINAL DOMAIN-CONTAINING PROTEIN-RELATED"/>
    <property type="match status" value="1"/>
</dbReference>
<dbReference type="Pfam" id="PF09588">
    <property type="entry name" value="YqaJ"/>
    <property type="match status" value="1"/>
</dbReference>
<dbReference type="EMBL" id="CP039291">
    <property type="protein sequence ID" value="QCB93326.1"/>
    <property type="molecule type" value="Genomic_DNA"/>
</dbReference>
<dbReference type="SUPFAM" id="SSF52980">
    <property type="entry name" value="Restriction endonuclease-like"/>
    <property type="match status" value="1"/>
</dbReference>
<proteinExistence type="predicted"/>
<evidence type="ECO:0000313" key="3">
    <source>
        <dbReference type="EMBL" id="QCB93326.1"/>
    </source>
</evidence>
<dbReference type="OrthoDB" id="1245848at2"/>
<dbReference type="Proteomes" id="UP000296469">
    <property type="component" value="Chromosome"/>
</dbReference>
<reference evidence="3 4" key="1">
    <citation type="submission" date="2019-04" db="EMBL/GenBank/DDBJ databases">
        <title>Isolation and identification of Cellulomonas shaoxiangyii sp. Nov. isolated from feces of the Tibetan antelopes (Pantholops hodgsonii) in the Qinghai-Tibet plateau of China.</title>
        <authorList>
            <person name="Tian Z."/>
        </authorList>
    </citation>
    <scope>NUCLEOTIDE SEQUENCE [LARGE SCALE GENOMIC DNA]</scope>
    <source>
        <strain evidence="3 4">Z28</strain>
    </source>
</reference>
<dbReference type="CDD" id="cd22343">
    <property type="entry name" value="PDDEXK_lambda_exonuclease-like"/>
    <property type="match status" value="1"/>
</dbReference>
<dbReference type="PANTHER" id="PTHR46609">
    <property type="entry name" value="EXONUCLEASE, PHAGE-TYPE/RECB, C-TERMINAL DOMAIN-CONTAINING PROTEIN"/>
    <property type="match status" value="1"/>
</dbReference>
<dbReference type="RefSeq" id="WP_135974922.1">
    <property type="nucleotide sequence ID" value="NZ_CP039291.1"/>
</dbReference>
<evidence type="ECO:0000259" key="1">
    <source>
        <dbReference type="Pfam" id="PF09588"/>
    </source>
</evidence>
<dbReference type="InterPro" id="IPR051703">
    <property type="entry name" value="NF-kappa-B_Signaling_Reg"/>
</dbReference>
<evidence type="ECO:0000313" key="4">
    <source>
        <dbReference type="Proteomes" id="UP000296469"/>
    </source>
</evidence>
<dbReference type="InterPro" id="IPR011604">
    <property type="entry name" value="PDDEXK-like_dom_sf"/>
</dbReference>